<accession>A7TAC7</accession>
<sequence>MAGYLVKGFTNLCETYGQMGTDSCGTERLTATLNIYIGKIVEDILMNGGDVLKFAGDALLAMWKCENDDPKDLGLLMNKAIICSLAIQEECDNYMTGTLVNSLKP</sequence>
<dbReference type="GO" id="GO:0016829">
    <property type="term" value="F:lyase activity"/>
    <property type="evidence" value="ECO:0007669"/>
    <property type="project" value="UniProtKB-KW"/>
</dbReference>
<evidence type="ECO:0008006" key="6">
    <source>
        <dbReference type="Google" id="ProtNLM"/>
    </source>
</evidence>
<keyword evidence="2" id="KW-0067">ATP-binding</keyword>
<evidence type="ECO:0000256" key="2">
    <source>
        <dbReference type="ARBA" id="ARBA00022840"/>
    </source>
</evidence>
<dbReference type="InParanoid" id="A7TAC7"/>
<evidence type="ECO:0000313" key="4">
    <source>
        <dbReference type="EMBL" id="EDO27044.1"/>
    </source>
</evidence>
<dbReference type="EMBL" id="DS474010">
    <property type="protein sequence ID" value="EDO27044.1"/>
    <property type="molecule type" value="Genomic_DNA"/>
</dbReference>
<dbReference type="PhylomeDB" id="A7TAC7"/>
<dbReference type="AlphaFoldDB" id="A7TAC7"/>
<proteinExistence type="predicted"/>
<dbReference type="SUPFAM" id="SSF55073">
    <property type="entry name" value="Nucleotide cyclase"/>
    <property type="match status" value="1"/>
</dbReference>
<keyword evidence="1" id="KW-0547">Nucleotide-binding</keyword>
<dbReference type="Proteomes" id="UP000001593">
    <property type="component" value="Unassembled WGS sequence"/>
</dbReference>
<dbReference type="Gene3D" id="3.30.70.1230">
    <property type="entry name" value="Nucleotide cyclase"/>
    <property type="match status" value="1"/>
</dbReference>
<dbReference type="InterPro" id="IPR029787">
    <property type="entry name" value="Nucleotide_cyclase"/>
</dbReference>
<evidence type="ECO:0000256" key="3">
    <source>
        <dbReference type="ARBA" id="ARBA00023239"/>
    </source>
</evidence>
<dbReference type="PANTHER" id="PTHR16305">
    <property type="entry name" value="TESTICULAR SOLUBLE ADENYLYL CYCLASE"/>
    <property type="match status" value="1"/>
</dbReference>
<keyword evidence="3" id="KW-0456">Lyase</keyword>
<organism evidence="4 5">
    <name type="scientific">Nematostella vectensis</name>
    <name type="common">Starlet sea anemone</name>
    <dbReference type="NCBI Taxonomy" id="45351"/>
    <lineage>
        <taxon>Eukaryota</taxon>
        <taxon>Metazoa</taxon>
        <taxon>Cnidaria</taxon>
        <taxon>Anthozoa</taxon>
        <taxon>Hexacorallia</taxon>
        <taxon>Actiniaria</taxon>
        <taxon>Edwardsiidae</taxon>
        <taxon>Nematostella</taxon>
    </lineage>
</organism>
<dbReference type="HOGENOM" id="CLU_2239780_0_0_1"/>
<gene>
    <name evidence="4" type="ORF">NEMVEDRAFT_v1g224455</name>
</gene>
<dbReference type="KEGG" id="nve:5497293"/>
<evidence type="ECO:0000256" key="1">
    <source>
        <dbReference type="ARBA" id="ARBA00022741"/>
    </source>
</evidence>
<keyword evidence="5" id="KW-1185">Reference proteome</keyword>
<reference evidence="4 5" key="1">
    <citation type="journal article" date="2007" name="Science">
        <title>Sea anemone genome reveals ancestral eumetazoan gene repertoire and genomic organization.</title>
        <authorList>
            <person name="Putnam N.H."/>
            <person name="Srivastava M."/>
            <person name="Hellsten U."/>
            <person name="Dirks B."/>
            <person name="Chapman J."/>
            <person name="Salamov A."/>
            <person name="Terry A."/>
            <person name="Shapiro H."/>
            <person name="Lindquist E."/>
            <person name="Kapitonov V.V."/>
            <person name="Jurka J."/>
            <person name="Genikhovich G."/>
            <person name="Grigoriev I.V."/>
            <person name="Lucas S.M."/>
            <person name="Steele R.E."/>
            <person name="Finnerty J.R."/>
            <person name="Technau U."/>
            <person name="Martindale M.Q."/>
            <person name="Rokhsar D.S."/>
        </authorList>
    </citation>
    <scope>NUCLEOTIDE SEQUENCE [LARGE SCALE GENOMIC DNA]</scope>
    <source>
        <strain evidence="5">CH2 X CH6</strain>
    </source>
</reference>
<dbReference type="PANTHER" id="PTHR16305:SF28">
    <property type="entry name" value="GUANYLATE CYCLASE DOMAIN-CONTAINING PROTEIN"/>
    <property type="match status" value="1"/>
</dbReference>
<protein>
    <recommendedName>
        <fullName evidence="6">Soluble adenylyl cyclase</fullName>
    </recommendedName>
</protein>
<dbReference type="GO" id="GO:0005524">
    <property type="term" value="F:ATP binding"/>
    <property type="evidence" value="ECO:0007669"/>
    <property type="project" value="UniProtKB-KW"/>
</dbReference>
<evidence type="ECO:0000313" key="5">
    <source>
        <dbReference type="Proteomes" id="UP000001593"/>
    </source>
</evidence>
<name>A7TAC7_NEMVE</name>